<dbReference type="Gene3D" id="3.90.190.20">
    <property type="entry name" value="Mur ligase, C-terminal domain"/>
    <property type="match status" value="1"/>
</dbReference>
<dbReference type="PANTHER" id="PTHR43024">
    <property type="entry name" value="UDP-N-ACETYLMURAMOYL-TRIPEPTIDE--D-ALANYL-D-ALANINE LIGASE"/>
    <property type="match status" value="1"/>
</dbReference>
<sequence>MQMNLSTIAQILHLQQTFVTDAVVQDVVFDSRKVTPNSLFVPLVAQRDGHDFVPQALAAGAVATLWQSDHPLPAGHHENYLVVDDPLSAIQTLSQAYLHEVAPKVVAITGSNGKTTTKDMIAAVLSQKYQVAKTPTNFNNEIGVPLTILQMAPDTQILVVELGMDRPGQLTKLSALVQPDIAVITMIGEAHIEFFGTRAKIADAKMEIVSSLKPSGLFIYNGSEPLLVQRAAAVTQKQATFGRASTLDIYPSTIQTYQTYTTFRINLVPEFEFRLPLMGDYNVDNALAAILVGKQFQVDFQKIQEALAHFQPTKNRTQWLQAQNGAQILSDVYNANPTAMIDVIQNFQKILTTGRRILVLGDMLELGEQAPQLHAEVAQAIDLQAIAQVYLYGSEMRALRDALPSQLSVQWYSRDQKVKLIQDLQEILQPQDLILLKASNGLHLDEVVQALQKSN</sequence>
<protein>
    <recommendedName>
        <fullName evidence="10 11">UDP-N-acetylmuramoyl-tripeptide--D-alanyl-D-alanine ligase</fullName>
        <ecNumber evidence="10 11">6.3.2.10</ecNumber>
    </recommendedName>
    <alternativeName>
        <fullName evidence="10">D-alanyl-D-alanine-adding enzyme</fullName>
    </alternativeName>
</protein>
<dbReference type="EC" id="6.3.2.10" evidence="10 11"/>
<evidence type="ECO:0000256" key="8">
    <source>
        <dbReference type="ARBA" id="ARBA00023306"/>
    </source>
</evidence>
<dbReference type="InterPro" id="IPR051046">
    <property type="entry name" value="MurCDEF_CellWall_CoF430Synth"/>
</dbReference>
<dbReference type="SUPFAM" id="SSF53244">
    <property type="entry name" value="MurD-like peptide ligases, peptide-binding domain"/>
    <property type="match status" value="1"/>
</dbReference>
<evidence type="ECO:0000256" key="1">
    <source>
        <dbReference type="ARBA" id="ARBA00022490"/>
    </source>
</evidence>
<keyword evidence="7 10" id="KW-0573">Peptidoglycan synthesis</keyword>
<dbReference type="GO" id="GO:0016874">
    <property type="term" value="F:ligase activity"/>
    <property type="evidence" value="ECO:0007669"/>
    <property type="project" value="UniProtKB-KW"/>
</dbReference>
<dbReference type="RefSeq" id="WP_249514587.1">
    <property type="nucleotide sequence ID" value="NZ_CP093366.1"/>
</dbReference>
<dbReference type="InterPro" id="IPR036565">
    <property type="entry name" value="Mur-like_cat_sf"/>
</dbReference>
<feature type="domain" description="Mur ligase central" evidence="13">
    <location>
        <begin position="108"/>
        <end position="292"/>
    </location>
</feature>
<keyword evidence="4 10" id="KW-0547">Nucleotide-binding</keyword>
<dbReference type="InterPro" id="IPR005863">
    <property type="entry name" value="UDP-N-AcMur_synth"/>
</dbReference>
<evidence type="ECO:0000313" key="14">
    <source>
        <dbReference type="EMBL" id="UQS82318.1"/>
    </source>
</evidence>
<evidence type="ECO:0000259" key="12">
    <source>
        <dbReference type="Pfam" id="PF02875"/>
    </source>
</evidence>
<keyword evidence="1 10" id="KW-0963">Cytoplasm</keyword>
<dbReference type="HAMAP" id="MF_02019">
    <property type="entry name" value="MurF"/>
    <property type="match status" value="1"/>
</dbReference>
<comment type="subcellular location">
    <subcellularLocation>
        <location evidence="10 11">Cytoplasm</location>
    </subcellularLocation>
</comment>
<evidence type="ECO:0000256" key="11">
    <source>
        <dbReference type="RuleBase" id="RU004136"/>
    </source>
</evidence>
<dbReference type="SUPFAM" id="SSF63418">
    <property type="entry name" value="MurE/MurF N-terminal domain"/>
    <property type="match status" value="1"/>
</dbReference>
<gene>
    <name evidence="10" type="primary">murF</name>
    <name evidence="14" type="ORF">MOO45_01085</name>
</gene>
<dbReference type="Pfam" id="PF08245">
    <property type="entry name" value="Mur_ligase_M"/>
    <property type="match status" value="1"/>
</dbReference>
<evidence type="ECO:0000256" key="3">
    <source>
        <dbReference type="ARBA" id="ARBA00022618"/>
    </source>
</evidence>
<feature type="domain" description="Mur ligase C-terminal" evidence="12">
    <location>
        <begin position="316"/>
        <end position="439"/>
    </location>
</feature>
<dbReference type="Pfam" id="PF02875">
    <property type="entry name" value="Mur_ligase_C"/>
    <property type="match status" value="1"/>
</dbReference>
<comment type="pathway">
    <text evidence="10 11">Cell wall biogenesis; peptidoglycan biosynthesis.</text>
</comment>
<evidence type="ECO:0000256" key="9">
    <source>
        <dbReference type="ARBA" id="ARBA00023316"/>
    </source>
</evidence>
<comment type="catalytic activity">
    <reaction evidence="11">
        <text>D-alanyl-D-alanine + UDP-N-acetyl-alpha-D-muramoyl-L-alanyl-gamma-D-glutamyl-meso-2,6-diaminopimelate + ATP = UDP-N-acetyl-alpha-D-muramoyl-L-alanyl-gamma-D-glutamyl-meso-2,6-diaminopimeloyl-D-alanyl-D-alanine + ADP + phosphate + H(+)</text>
        <dbReference type="Rhea" id="RHEA:28374"/>
        <dbReference type="ChEBI" id="CHEBI:15378"/>
        <dbReference type="ChEBI" id="CHEBI:30616"/>
        <dbReference type="ChEBI" id="CHEBI:43474"/>
        <dbReference type="ChEBI" id="CHEBI:57822"/>
        <dbReference type="ChEBI" id="CHEBI:61386"/>
        <dbReference type="ChEBI" id="CHEBI:83905"/>
        <dbReference type="ChEBI" id="CHEBI:456216"/>
        <dbReference type="EC" id="6.3.2.10"/>
    </reaction>
</comment>
<keyword evidence="2 10" id="KW-0436">Ligase</keyword>
<evidence type="ECO:0000256" key="10">
    <source>
        <dbReference type="HAMAP-Rule" id="MF_02019"/>
    </source>
</evidence>
<evidence type="ECO:0000256" key="2">
    <source>
        <dbReference type="ARBA" id="ARBA00022598"/>
    </source>
</evidence>
<dbReference type="InterPro" id="IPR013221">
    <property type="entry name" value="Mur_ligase_cen"/>
</dbReference>
<keyword evidence="5 10" id="KW-0067">ATP-binding</keyword>
<evidence type="ECO:0000259" key="13">
    <source>
        <dbReference type="Pfam" id="PF08245"/>
    </source>
</evidence>
<accession>A0ABY4P9A7</accession>
<comment type="function">
    <text evidence="10 11">Involved in cell wall formation. Catalyzes the final step in the synthesis of UDP-N-acetylmuramoyl-pentapeptide, the precursor of murein.</text>
</comment>
<feature type="binding site" evidence="10">
    <location>
        <begin position="110"/>
        <end position="116"/>
    </location>
    <ligand>
        <name>ATP</name>
        <dbReference type="ChEBI" id="CHEBI:30616"/>
    </ligand>
</feature>
<dbReference type="EMBL" id="CP093366">
    <property type="protein sequence ID" value="UQS82318.1"/>
    <property type="molecule type" value="Genomic_DNA"/>
</dbReference>
<evidence type="ECO:0000313" key="15">
    <source>
        <dbReference type="Proteomes" id="UP000831495"/>
    </source>
</evidence>
<keyword evidence="8 10" id="KW-0131">Cell cycle</keyword>
<dbReference type="NCBIfam" id="TIGR01143">
    <property type="entry name" value="murF"/>
    <property type="match status" value="1"/>
</dbReference>
<evidence type="ECO:0000256" key="5">
    <source>
        <dbReference type="ARBA" id="ARBA00022840"/>
    </source>
</evidence>
<organism evidence="14 15">
    <name type="scientific">Bombilactobacillus folatiphilus</name>
    <dbReference type="NCBI Taxonomy" id="2923362"/>
    <lineage>
        <taxon>Bacteria</taxon>
        <taxon>Bacillati</taxon>
        <taxon>Bacillota</taxon>
        <taxon>Bacilli</taxon>
        <taxon>Lactobacillales</taxon>
        <taxon>Lactobacillaceae</taxon>
        <taxon>Bombilactobacillus</taxon>
    </lineage>
</organism>
<dbReference type="Proteomes" id="UP000831495">
    <property type="component" value="Chromosome"/>
</dbReference>
<dbReference type="InterPro" id="IPR035911">
    <property type="entry name" value="MurE/MurF_N"/>
</dbReference>
<dbReference type="PANTHER" id="PTHR43024:SF1">
    <property type="entry name" value="UDP-N-ACETYLMURAMOYL-TRIPEPTIDE--D-ALANYL-D-ALANINE LIGASE"/>
    <property type="match status" value="1"/>
</dbReference>
<dbReference type="Gene3D" id="3.40.1190.10">
    <property type="entry name" value="Mur-like, catalytic domain"/>
    <property type="match status" value="1"/>
</dbReference>
<name>A0ABY4P9A7_9LACO</name>
<dbReference type="InterPro" id="IPR036615">
    <property type="entry name" value="Mur_ligase_C_dom_sf"/>
</dbReference>
<evidence type="ECO:0000256" key="6">
    <source>
        <dbReference type="ARBA" id="ARBA00022960"/>
    </source>
</evidence>
<reference evidence="14" key="1">
    <citation type="journal article" date="2022" name="Int. J. Syst. Evol. Microbiol.">
        <title>Apilactobacillus apisilvae sp. nov., Nicolia spurrieriana gen. nov. sp. nov., Bombilactobacillus folatiphilus sp. nov. and Bombilactobacillus thymidiniphilus sp. nov., four new lactic acid bacterial isolates from stingless bees Tetragonula carbonaria and Austroplebeia australis.</title>
        <authorList>
            <person name="Oliphant S.A."/>
            <person name="Watson-Haigh N.S."/>
            <person name="Sumby K.M."/>
            <person name="Gardner J."/>
            <person name="Groom S."/>
            <person name="Jiranek V."/>
        </authorList>
    </citation>
    <scope>NUCLEOTIDE SEQUENCE</scope>
    <source>
        <strain evidence="14">SG4_D2</strain>
    </source>
</reference>
<keyword evidence="15" id="KW-1185">Reference proteome</keyword>
<keyword evidence="3 10" id="KW-0132">Cell division</keyword>
<evidence type="ECO:0000256" key="4">
    <source>
        <dbReference type="ARBA" id="ARBA00022741"/>
    </source>
</evidence>
<dbReference type="Gene3D" id="3.40.1390.10">
    <property type="entry name" value="MurE/MurF, N-terminal domain"/>
    <property type="match status" value="1"/>
</dbReference>
<proteinExistence type="inferred from homology"/>
<keyword evidence="9 10" id="KW-0961">Cell wall biogenesis/degradation</keyword>
<dbReference type="SUPFAM" id="SSF53623">
    <property type="entry name" value="MurD-like peptide ligases, catalytic domain"/>
    <property type="match status" value="1"/>
</dbReference>
<evidence type="ECO:0000256" key="7">
    <source>
        <dbReference type="ARBA" id="ARBA00022984"/>
    </source>
</evidence>
<comment type="catalytic activity">
    <reaction evidence="10">
        <text>UDP-N-acetyl-alpha-D-muramoyl-L-alanyl-gamma-D-glutamyl-L-lysine + D-alanyl-D-alanine + ATP = UDP-N-acetyl-alpha-D-muramoyl-L-alanyl-gamma-D-glutamyl-L-lysyl-D-alanyl-D-alanine + ADP + phosphate + H(+)</text>
        <dbReference type="Rhea" id="RHEA:16085"/>
        <dbReference type="ChEBI" id="CHEBI:15378"/>
        <dbReference type="ChEBI" id="CHEBI:30616"/>
        <dbReference type="ChEBI" id="CHEBI:43474"/>
        <dbReference type="ChEBI" id="CHEBI:57822"/>
        <dbReference type="ChEBI" id="CHEBI:70758"/>
        <dbReference type="ChEBI" id="CHEBI:83903"/>
        <dbReference type="ChEBI" id="CHEBI:456216"/>
        <dbReference type="EC" id="6.3.2.10"/>
    </reaction>
</comment>
<comment type="similarity">
    <text evidence="10">Belongs to the MurCDEF family. MurF subfamily.</text>
</comment>
<dbReference type="InterPro" id="IPR004101">
    <property type="entry name" value="Mur_ligase_C"/>
</dbReference>
<keyword evidence="6 10" id="KW-0133">Cell shape</keyword>